<dbReference type="InterPro" id="IPR008271">
    <property type="entry name" value="Ser/Thr_kinase_AS"/>
</dbReference>
<proteinExistence type="predicted"/>
<organism evidence="4 6">
    <name type="scientific">Legionella birminghamensis</name>
    <dbReference type="NCBI Taxonomy" id="28083"/>
    <lineage>
        <taxon>Bacteria</taxon>
        <taxon>Pseudomonadati</taxon>
        <taxon>Pseudomonadota</taxon>
        <taxon>Gammaproteobacteria</taxon>
        <taxon>Legionellales</taxon>
        <taxon>Legionellaceae</taxon>
        <taxon>Legionella</taxon>
    </lineage>
</organism>
<dbReference type="EC" id="2.7.11.1" evidence="4"/>
<dbReference type="InterPro" id="IPR000719">
    <property type="entry name" value="Prot_kinase_dom"/>
</dbReference>
<evidence type="ECO:0000313" key="5">
    <source>
        <dbReference type="Proteomes" id="UP000054735"/>
    </source>
</evidence>
<dbReference type="GO" id="GO:0004674">
    <property type="term" value="F:protein serine/threonine kinase activity"/>
    <property type="evidence" value="ECO:0007669"/>
    <property type="project" value="UniProtKB-KW"/>
</dbReference>
<dbReference type="Proteomes" id="UP000255066">
    <property type="component" value="Unassembled WGS sequence"/>
</dbReference>
<dbReference type="PANTHER" id="PTHR44167">
    <property type="entry name" value="OVARIAN-SPECIFIC SERINE/THREONINE-PROTEIN KINASE LOK-RELATED"/>
    <property type="match status" value="1"/>
</dbReference>
<dbReference type="RefSeq" id="WP_058524273.1">
    <property type="nucleotide sequence ID" value="NZ_CAAAHV010000015.1"/>
</dbReference>
<evidence type="ECO:0000313" key="6">
    <source>
        <dbReference type="Proteomes" id="UP000255066"/>
    </source>
</evidence>
<dbReference type="Proteomes" id="UP000054735">
    <property type="component" value="Unassembled WGS sequence"/>
</dbReference>
<keyword evidence="4" id="KW-0418">Kinase</keyword>
<protein>
    <submittedName>
        <fullName evidence="4">Serine/threonine protein kinase</fullName>
        <ecNumber evidence="4">2.7.11.1</ecNumber>
    </submittedName>
</protein>
<keyword evidence="4" id="KW-0723">Serine/threonine-protein kinase</keyword>
<dbReference type="STRING" id="28083.Lbir_2262"/>
<dbReference type="EMBL" id="UGNW01000001">
    <property type="protein sequence ID" value="STX30285.1"/>
    <property type="molecule type" value="Genomic_DNA"/>
</dbReference>
<reference evidence="4 6" key="2">
    <citation type="submission" date="2018-06" db="EMBL/GenBank/DDBJ databases">
        <authorList>
            <consortium name="Pathogen Informatics"/>
            <person name="Doyle S."/>
        </authorList>
    </citation>
    <scope>NUCLEOTIDE SEQUENCE [LARGE SCALE GENOMIC DNA]</scope>
    <source>
        <strain evidence="4 6">NCTC12437</strain>
    </source>
</reference>
<dbReference type="SMART" id="SM00220">
    <property type="entry name" value="S_TKc"/>
    <property type="match status" value="1"/>
</dbReference>
<dbReference type="PANTHER" id="PTHR44167:SF24">
    <property type="entry name" value="SERINE_THREONINE-PROTEIN KINASE CHK2"/>
    <property type="match status" value="1"/>
</dbReference>
<dbReference type="GO" id="GO:0005524">
    <property type="term" value="F:ATP binding"/>
    <property type="evidence" value="ECO:0007669"/>
    <property type="project" value="InterPro"/>
</dbReference>
<gene>
    <name evidence="4" type="primary">sPS1</name>
    <name evidence="3" type="ORF">Lbir_2262</name>
    <name evidence="4" type="ORF">NCTC12437_00038</name>
</gene>
<dbReference type="InterPro" id="IPR011009">
    <property type="entry name" value="Kinase-like_dom_sf"/>
</dbReference>
<dbReference type="PROSITE" id="PS50011">
    <property type="entry name" value="PROTEIN_KINASE_DOM"/>
    <property type="match status" value="1"/>
</dbReference>
<dbReference type="AlphaFoldDB" id="A0A378I6B9"/>
<name>A0A378I6B9_9GAMM</name>
<evidence type="ECO:0000256" key="1">
    <source>
        <dbReference type="SAM" id="MobiDB-lite"/>
    </source>
</evidence>
<feature type="domain" description="Protein kinase" evidence="2">
    <location>
        <begin position="95"/>
        <end position="380"/>
    </location>
</feature>
<dbReference type="EMBL" id="LNXT01000044">
    <property type="protein sequence ID" value="KTC68729.1"/>
    <property type="molecule type" value="Genomic_DNA"/>
</dbReference>
<dbReference type="Pfam" id="PF00069">
    <property type="entry name" value="Pkinase"/>
    <property type="match status" value="1"/>
</dbReference>
<reference evidence="3 5" key="1">
    <citation type="submission" date="2015-11" db="EMBL/GenBank/DDBJ databases">
        <title>Genomic analysis of 38 Legionella species identifies large and diverse effector repertoires.</title>
        <authorList>
            <person name="Burstein D."/>
            <person name="Amaro F."/>
            <person name="Zusman T."/>
            <person name="Lifshitz Z."/>
            <person name="Cohen O."/>
            <person name="Gilbert J.A."/>
            <person name="Pupko T."/>
            <person name="Shuman H.A."/>
            <person name="Segal G."/>
        </authorList>
    </citation>
    <scope>NUCLEOTIDE SEQUENCE [LARGE SCALE GENOMIC DNA]</scope>
    <source>
        <strain evidence="3 5">CDC#1407-AL-14</strain>
    </source>
</reference>
<dbReference type="PROSITE" id="PS00108">
    <property type="entry name" value="PROTEIN_KINASE_ST"/>
    <property type="match status" value="1"/>
</dbReference>
<accession>A0A378I6B9</accession>
<keyword evidence="5" id="KW-1185">Reference proteome</keyword>
<dbReference type="SUPFAM" id="SSF56112">
    <property type="entry name" value="Protein kinase-like (PK-like)"/>
    <property type="match status" value="1"/>
</dbReference>
<evidence type="ECO:0000313" key="3">
    <source>
        <dbReference type="EMBL" id="KTC68729.1"/>
    </source>
</evidence>
<sequence length="444" mass="51086">MRITIKPIDPSAPKEHQRRILAALFFQTQISQNGQVRYGWGTVNSYDVVLSNFYNDNVYYSNVVVEVRLTKKVIRYKSKHAQANRDRMEDNRYAVLNEGFLGAGGFGSAIPVEVTYKFTQSLTDLSFKDKPRGKRRIAKRAAFDPRKEEQWYEGFRGLRREYHIAARTPHVSPKQPVIYDKNAYMVERLMEGSTLGDILDGDRTKSRYLTLEERFALCINLLEAFKEQVFAVKIVHRDLKPENIVIDKDWSVKTIDFGLSKLEGETVITENVGSFGYISPEAMQSLPTDYRSDLFALGRMIGAIWWNSNFFYDEALKGNVIKAAQAEDYKYLFMNLDGLKTEVRTIITDTLKGLTAFEQEKRIHIDDAINNMKKASDMQFKQKEETVPAEQSSPPREKKGAFRKMASMFFGRNSEKKKRRSRNSIGKGKKEDITPEKPDSSIHS</sequence>
<feature type="compositionally biased region" description="Basic and acidic residues" evidence="1">
    <location>
        <begin position="428"/>
        <end position="444"/>
    </location>
</feature>
<feature type="region of interest" description="Disordered" evidence="1">
    <location>
        <begin position="378"/>
        <end position="444"/>
    </location>
</feature>
<evidence type="ECO:0000313" key="4">
    <source>
        <dbReference type="EMBL" id="STX30285.1"/>
    </source>
</evidence>
<evidence type="ECO:0000259" key="2">
    <source>
        <dbReference type="PROSITE" id="PS50011"/>
    </source>
</evidence>
<keyword evidence="4" id="KW-0808">Transferase</keyword>
<dbReference type="Gene3D" id="1.10.510.10">
    <property type="entry name" value="Transferase(Phosphotransferase) domain 1"/>
    <property type="match status" value="1"/>
</dbReference>